<dbReference type="Gene3D" id="3.40.50.150">
    <property type="entry name" value="Vaccinia Virus protein VP39"/>
    <property type="match status" value="1"/>
</dbReference>
<dbReference type="AlphaFoldDB" id="B6G8Z9"/>
<comment type="function">
    <text evidence="1">Specifically methylates the guanosine in position 1516 of 16S rRNA.</text>
</comment>
<proteinExistence type="inferred from homology"/>
<dbReference type="HOGENOM" id="CLU_076324_1_0_11"/>
<comment type="subcellular location">
    <subcellularLocation>
        <location evidence="1">Cytoplasm</location>
    </subcellularLocation>
</comment>
<name>B6G8Z9_9ACTN</name>
<dbReference type="PANTHER" id="PTHR36112:SF1">
    <property type="entry name" value="RIBOSOMAL RNA SMALL SUBUNIT METHYLTRANSFERASE J"/>
    <property type="match status" value="1"/>
</dbReference>
<evidence type="ECO:0000256" key="1">
    <source>
        <dbReference type="HAMAP-Rule" id="MF_01523"/>
    </source>
</evidence>
<dbReference type="EC" id="2.1.1.242" evidence="1"/>
<dbReference type="SUPFAM" id="SSF53335">
    <property type="entry name" value="S-adenosyl-L-methionine-dependent methyltransferases"/>
    <property type="match status" value="1"/>
</dbReference>
<dbReference type="InterPro" id="IPR007536">
    <property type="entry name" value="16SrRNA_methylTrfase_J"/>
</dbReference>
<dbReference type="HAMAP" id="MF_01523">
    <property type="entry name" value="16SrRNA_methyltr_J"/>
    <property type="match status" value="1"/>
</dbReference>
<dbReference type="GO" id="GO:0005737">
    <property type="term" value="C:cytoplasm"/>
    <property type="evidence" value="ECO:0007669"/>
    <property type="project" value="UniProtKB-SubCell"/>
</dbReference>
<keyword evidence="1" id="KW-0963">Cytoplasm</keyword>
<evidence type="ECO:0000313" key="2">
    <source>
        <dbReference type="EMBL" id="EEA91196.1"/>
    </source>
</evidence>
<dbReference type="STRING" id="445975.COLSTE_00540"/>
<dbReference type="RefSeq" id="WP_006720202.1">
    <property type="nucleotide sequence ID" value="NZ_CP085935.1"/>
</dbReference>
<comment type="caution">
    <text evidence="2">The sequence shown here is derived from an EMBL/GenBank/DDBJ whole genome shotgun (WGS) entry which is preliminary data.</text>
</comment>
<keyword evidence="1" id="KW-0949">S-adenosyl-L-methionine</keyword>
<feature type="binding site" evidence="1">
    <location>
        <position position="197"/>
    </location>
    <ligand>
        <name>S-adenosyl-L-methionine</name>
        <dbReference type="ChEBI" id="CHEBI:59789"/>
    </ligand>
</feature>
<keyword evidence="3" id="KW-1185">Reference proteome</keyword>
<reference evidence="2 3" key="2">
    <citation type="submission" date="2008-10" db="EMBL/GenBank/DDBJ databases">
        <authorList>
            <person name="Fulton L."/>
            <person name="Clifton S."/>
            <person name="Fulton B."/>
            <person name="Xu J."/>
            <person name="Minx P."/>
            <person name="Pepin K.H."/>
            <person name="Johnson M."/>
            <person name="Thiruvilangam P."/>
            <person name="Bhonagiri V."/>
            <person name="Nash W.E."/>
            <person name="Mardis E.R."/>
            <person name="Wilson R.K."/>
        </authorList>
    </citation>
    <scope>NUCLEOTIDE SEQUENCE [LARGE SCALE GENOMIC DNA]</scope>
    <source>
        <strain evidence="2 3">DSM 13279</strain>
    </source>
</reference>
<sequence length="277" mass="29497">MTKPQKGDRRQSEVKGRCIEAPALVVLCEDDACRDEAETLAAHLDASLVDKPEPGALHLRVTGEGLVLARDGMELRPDFAELLPRVKQGALQREMLVKAARVKGVDRPRAVDATAGLGEDGFLLAASGFDVTLCEADPVIAALLADALERAALDPAFASIVARMHLVEGDSRDVLASFTAGPAGADSGARPDVVYLDPMFPGRTKSAAVKKKFQLIHGLERPTDPLDEDALLRAALAAHPRKIVVKRPIKGPHLAGVKPSHSIAGKAVRYDCIVPPR</sequence>
<evidence type="ECO:0000313" key="3">
    <source>
        <dbReference type="Proteomes" id="UP000003560"/>
    </source>
</evidence>
<comment type="catalytic activity">
    <reaction evidence="1">
        <text>guanosine(1516) in 16S rRNA + S-adenosyl-L-methionine = N(2)-methylguanosine(1516) in 16S rRNA + S-adenosyl-L-homocysteine + H(+)</text>
        <dbReference type="Rhea" id="RHEA:43220"/>
        <dbReference type="Rhea" id="RHEA-COMP:10412"/>
        <dbReference type="Rhea" id="RHEA-COMP:10413"/>
        <dbReference type="ChEBI" id="CHEBI:15378"/>
        <dbReference type="ChEBI" id="CHEBI:57856"/>
        <dbReference type="ChEBI" id="CHEBI:59789"/>
        <dbReference type="ChEBI" id="CHEBI:74269"/>
        <dbReference type="ChEBI" id="CHEBI:74481"/>
        <dbReference type="EC" id="2.1.1.242"/>
    </reaction>
</comment>
<organism evidence="2 3">
    <name type="scientific">Collinsella stercoris DSM 13279</name>
    <dbReference type="NCBI Taxonomy" id="445975"/>
    <lineage>
        <taxon>Bacteria</taxon>
        <taxon>Bacillati</taxon>
        <taxon>Actinomycetota</taxon>
        <taxon>Coriobacteriia</taxon>
        <taxon>Coriobacteriales</taxon>
        <taxon>Coriobacteriaceae</taxon>
        <taxon>Collinsella</taxon>
    </lineage>
</organism>
<keyword evidence="1" id="KW-0808">Transferase</keyword>
<dbReference type="PANTHER" id="PTHR36112">
    <property type="entry name" value="RIBOSOMAL RNA SMALL SUBUNIT METHYLTRANSFERASE J"/>
    <property type="match status" value="1"/>
</dbReference>
<accession>B6G8Z9</accession>
<dbReference type="Pfam" id="PF04445">
    <property type="entry name" value="SAM_MT"/>
    <property type="match status" value="1"/>
</dbReference>
<keyword evidence="1" id="KW-0489">Methyltransferase</keyword>
<comment type="similarity">
    <text evidence="1">Belongs to the methyltransferase superfamily. RsmJ family.</text>
</comment>
<dbReference type="eggNOG" id="COG0742">
    <property type="taxonomic scope" value="Bacteria"/>
</dbReference>
<dbReference type="GO" id="GO:0008990">
    <property type="term" value="F:rRNA (guanine-N2-)-methyltransferase activity"/>
    <property type="evidence" value="ECO:0007669"/>
    <property type="project" value="UniProtKB-UniRule"/>
</dbReference>
<comment type="caution">
    <text evidence="1">Lacks conserved residue(s) required for the propagation of feature annotation.</text>
</comment>
<keyword evidence="1" id="KW-0698">rRNA processing</keyword>
<dbReference type="OrthoDB" id="3191794at2"/>
<dbReference type="EMBL" id="ABXJ01000030">
    <property type="protein sequence ID" value="EEA91196.1"/>
    <property type="molecule type" value="Genomic_DNA"/>
</dbReference>
<dbReference type="InterPro" id="IPR029063">
    <property type="entry name" value="SAM-dependent_MTases_sf"/>
</dbReference>
<dbReference type="GeneID" id="98002858"/>
<gene>
    <name evidence="1" type="primary">rsmJ</name>
    <name evidence="2" type="ORF">COLSTE_00540</name>
</gene>
<protein>
    <recommendedName>
        <fullName evidence="1">Ribosomal RNA small subunit methyltransferase J</fullName>
        <ecNumber evidence="1">2.1.1.242</ecNumber>
    </recommendedName>
    <alternativeName>
        <fullName evidence="1">16S rRNA m2G1516 methyltransferase</fullName>
    </alternativeName>
    <alternativeName>
        <fullName evidence="1">rRNA (guanine-N(2)-)-methyltransferase</fullName>
    </alternativeName>
</protein>
<dbReference type="Proteomes" id="UP000003560">
    <property type="component" value="Unassembled WGS sequence"/>
</dbReference>
<reference evidence="2 3" key="1">
    <citation type="submission" date="2008-10" db="EMBL/GenBank/DDBJ databases">
        <title>Draft genome sequence of Collinsella stercoris (DSM 13279).</title>
        <authorList>
            <person name="Sudarsanam P."/>
            <person name="Ley R."/>
            <person name="Guruge J."/>
            <person name="Turnbaugh P.J."/>
            <person name="Mahowald M."/>
            <person name="Liep D."/>
            <person name="Gordon J."/>
        </authorList>
    </citation>
    <scope>NUCLEOTIDE SEQUENCE [LARGE SCALE GENOMIC DNA]</scope>
    <source>
        <strain evidence="2 3">DSM 13279</strain>
    </source>
</reference>